<dbReference type="PANTHER" id="PTHR23419">
    <property type="entry name" value="DIVALENT CATION TOLERANCE CUTA-RELATED"/>
    <property type="match status" value="1"/>
</dbReference>
<dbReference type="GO" id="GO:0005507">
    <property type="term" value="F:copper ion binding"/>
    <property type="evidence" value="ECO:0007669"/>
    <property type="project" value="TreeGrafter"/>
</dbReference>
<dbReference type="PANTHER" id="PTHR23419:SF8">
    <property type="entry name" value="FI09726P"/>
    <property type="match status" value="1"/>
</dbReference>
<dbReference type="STRING" id="1618023.UH38_10275"/>
<dbReference type="GO" id="GO:0010038">
    <property type="term" value="P:response to metal ion"/>
    <property type="evidence" value="ECO:0007669"/>
    <property type="project" value="InterPro"/>
</dbReference>
<evidence type="ECO:0000313" key="2">
    <source>
        <dbReference type="EMBL" id="KJH71772.1"/>
    </source>
</evidence>
<dbReference type="SUPFAM" id="SSF54913">
    <property type="entry name" value="GlnB-like"/>
    <property type="match status" value="1"/>
</dbReference>
<comment type="caution">
    <text evidence="2">The sequence shown here is derived from an EMBL/GenBank/DDBJ whole genome shotgun (WGS) entry which is preliminary data.</text>
</comment>
<accession>A0A0D8ZTS9</accession>
<evidence type="ECO:0000313" key="3">
    <source>
        <dbReference type="Proteomes" id="UP000032452"/>
    </source>
</evidence>
<dbReference type="PATRIC" id="fig|1618023.3.peg.3818"/>
<dbReference type="EMBL" id="JYON01000009">
    <property type="protein sequence ID" value="KJH71772.1"/>
    <property type="molecule type" value="Genomic_DNA"/>
</dbReference>
<organism evidence="2 3">
    <name type="scientific">Aliterella atlantica CENA595</name>
    <dbReference type="NCBI Taxonomy" id="1618023"/>
    <lineage>
        <taxon>Bacteria</taxon>
        <taxon>Bacillati</taxon>
        <taxon>Cyanobacteriota</taxon>
        <taxon>Cyanophyceae</taxon>
        <taxon>Chroococcidiopsidales</taxon>
        <taxon>Aliterellaceae</taxon>
        <taxon>Aliterella</taxon>
    </lineage>
</organism>
<sequence length="110" mass="12220">MAENSQAAKYGIILVTASSEAEAKELAKSLVESQLAACVSLIPMQSIYTWQGELHQEQEWQLLIKTELAQFDTISALIQELHSYQVPEIIAIPLVAGFDPYLQWISAQVT</sequence>
<dbReference type="InterPro" id="IPR015867">
    <property type="entry name" value="N-reg_PII/ATP_PRibTrfase_C"/>
</dbReference>
<dbReference type="Gene3D" id="3.30.70.120">
    <property type="match status" value="1"/>
</dbReference>
<dbReference type="InterPro" id="IPR011322">
    <property type="entry name" value="N-reg_PII-like_a/b"/>
</dbReference>
<dbReference type="Pfam" id="PF03091">
    <property type="entry name" value="CutA1"/>
    <property type="match status" value="1"/>
</dbReference>
<gene>
    <name evidence="2" type="ORF">UH38_10275</name>
</gene>
<evidence type="ECO:0000256" key="1">
    <source>
        <dbReference type="ARBA" id="ARBA00010169"/>
    </source>
</evidence>
<dbReference type="InterPro" id="IPR004323">
    <property type="entry name" value="Ion_tolerance_CutA"/>
</dbReference>
<proteinExistence type="inferred from homology"/>
<dbReference type="Proteomes" id="UP000032452">
    <property type="component" value="Unassembled WGS sequence"/>
</dbReference>
<name>A0A0D8ZTS9_9CYAN</name>
<keyword evidence="3" id="KW-1185">Reference proteome</keyword>
<dbReference type="RefSeq" id="WP_045054574.1">
    <property type="nucleotide sequence ID" value="NZ_CAWMDP010000042.1"/>
</dbReference>
<protein>
    <submittedName>
        <fullName evidence="2">Cation tolerance protein CutA</fullName>
    </submittedName>
</protein>
<reference evidence="2 3" key="1">
    <citation type="submission" date="2015-02" db="EMBL/GenBank/DDBJ databases">
        <title>Draft genome of a novel marine cyanobacterium (Chroococcales) isolated from South Atlantic Ocean.</title>
        <authorList>
            <person name="Rigonato J."/>
            <person name="Alvarenga D.O."/>
            <person name="Branco L.H."/>
            <person name="Varani A.M."/>
            <person name="Brandini F.P."/>
            <person name="Fiore M.F."/>
        </authorList>
    </citation>
    <scope>NUCLEOTIDE SEQUENCE [LARGE SCALE GENOMIC DNA]</scope>
    <source>
        <strain evidence="2 3">CENA595</strain>
    </source>
</reference>
<dbReference type="AlphaFoldDB" id="A0A0D8ZTS9"/>
<dbReference type="OrthoDB" id="37622at2"/>
<comment type="similarity">
    <text evidence="1">Belongs to the CutA family.</text>
</comment>